<dbReference type="EMBL" id="LAZR01019120">
    <property type="protein sequence ID" value="KKL93691.1"/>
    <property type="molecule type" value="Genomic_DNA"/>
</dbReference>
<organism evidence="1">
    <name type="scientific">marine sediment metagenome</name>
    <dbReference type="NCBI Taxonomy" id="412755"/>
    <lineage>
        <taxon>unclassified sequences</taxon>
        <taxon>metagenomes</taxon>
        <taxon>ecological metagenomes</taxon>
    </lineage>
</organism>
<sequence>MPKSAEFFLRLLQRRTAFQSLPQDHVYKLLVSASDGTVDMNIDASGGAVNFDYIVPAGTVYDIFMFSRLNFVIVDGNIRWGRFAGLGAALNNGVLLQVLDDNDVIQQHFSTDVHPLRTNEDFGGLTGVDNVIRLAAGDDAIPIRFSIFKSGNTMTLFPNWRVRVVIQDNLSEISHMDGLVQGILKRTREAKIS</sequence>
<proteinExistence type="predicted"/>
<evidence type="ECO:0000313" key="1">
    <source>
        <dbReference type="EMBL" id="KKL93691.1"/>
    </source>
</evidence>
<comment type="caution">
    <text evidence="1">The sequence shown here is derived from an EMBL/GenBank/DDBJ whole genome shotgun (WGS) entry which is preliminary data.</text>
</comment>
<name>A0A0F9GSS4_9ZZZZ</name>
<protein>
    <submittedName>
        <fullName evidence="1">Uncharacterized protein</fullName>
    </submittedName>
</protein>
<gene>
    <name evidence="1" type="ORF">LCGC14_1872180</name>
</gene>
<accession>A0A0F9GSS4</accession>
<dbReference type="AlphaFoldDB" id="A0A0F9GSS4"/>
<reference evidence="1" key="1">
    <citation type="journal article" date="2015" name="Nature">
        <title>Complex archaea that bridge the gap between prokaryotes and eukaryotes.</title>
        <authorList>
            <person name="Spang A."/>
            <person name="Saw J.H."/>
            <person name="Jorgensen S.L."/>
            <person name="Zaremba-Niedzwiedzka K."/>
            <person name="Martijn J."/>
            <person name="Lind A.E."/>
            <person name="van Eijk R."/>
            <person name="Schleper C."/>
            <person name="Guy L."/>
            <person name="Ettema T.J."/>
        </authorList>
    </citation>
    <scope>NUCLEOTIDE SEQUENCE</scope>
</reference>